<evidence type="ECO:0000313" key="7">
    <source>
        <dbReference type="EMBL" id="QDU26516.1"/>
    </source>
</evidence>
<dbReference type="GO" id="GO:0005524">
    <property type="term" value="F:ATP binding"/>
    <property type="evidence" value="ECO:0007669"/>
    <property type="project" value="UniProtKB-KW"/>
</dbReference>
<gene>
    <name evidence="7" type="primary">yheS_1</name>
    <name evidence="7" type="ORF">ETAA8_15940</name>
</gene>
<dbReference type="PROSITE" id="PS50893">
    <property type="entry name" value="ABC_TRANSPORTER_2"/>
    <property type="match status" value="2"/>
</dbReference>
<dbReference type="AlphaFoldDB" id="A0A517Y8G5"/>
<proteinExistence type="predicted"/>
<keyword evidence="1" id="KW-0677">Repeat</keyword>
<dbReference type="EMBL" id="CP036274">
    <property type="protein sequence ID" value="QDU26516.1"/>
    <property type="molecule type" value="Genomic_DNA"/>
</dbReference>
<evidence type="ECO:0000256" key="3">
    <source>
        <dbReference type="ARBA" id="ARBA00022840"/>
    </source>
</evidence>
<dbReference type="Gene3D" id="3.40.50.300">
    <property type="entry name" value="P-loop containing nucleotide triphosphate hydrolases"/>
    <property type="match status" value="2"/>
</dbReference>
<dbReference type="InterPro" id="IPR003439">
    <property type="entry name" value="ABC_transporter-like_ATP-bd"/>
</dbReference>
<keyword evidence="8" id="KW-1185">Reference proteome</keyword>
<dbReference type="InterPro" id="IPR027417">
    <property type="entry name" value="P-loop_NTPase"/>
</dbReference>
<dbReference type="PANTHER" id="PTHR19211:SF14">
    <property type="entry name" value="ATP-BINDING CASSETTE SUB-FAMILY F MEMBER 1"/>
    <property type="match status" value="1"/>
</dbReference>
<evidence type="ECO:0000256" key="2">
    <source>
        <dbReference type="ARBA" id="ARBA00022741"/>
    </source>
</evidence>
<dbReference type="Pfam" id="PF00005">
    <property type="entry name" value="ABC_tran"/>
    <property type="match status" value="2"/>
</dbReference>
<dbReference type="SUPFAM" id="SSF52540">
    <property type="entry name" value="P-loop containing nucleoside triphosphate hydrolases"/>
    <property type="match status" value="2"/>
</dbReference>
<keyword evidence="4" id="KW-0175">Coiled coil</keyword>
<evidence type="ECO:0000259" key="6">
    <source>
        <dbReference type="PROSITE" id="PS50893"/>
    </source>
</evidence>
<keyword evidence="2" id="KW-0547">Nucleotide-binding</keyword>
<feature type="coiled-coil region" evidence="4">
    <location>
        <begin position="533"/>
        <end position="560"/>
    </location>
</feature>
<evidence type="ECO:0000313" key="8">
    <source>
        <dbReference type="Proteomes" id="UP000315017"/>
    </source>
</evidence>
<feature type="domain" description="ABC transporter" evidence="6">
    <location>
        <begin position="283"/>
        <end position="498"/>
    </location>
</feature>
<accession>A0A517Y8G5</accession>
<name>A0A517Y8G5_9BACT</name>
<dbReference type="KEGG" id="aagg:ETAA8_15940"/>
<dbReference type="Pfam" id="PF12848">
    <property type="entry name" value="ABC_tran_Xtn"/>
    <property type="match status" value="1"/>
</dbReference>
<dbReference type="InterPro" id="IPR003593">
    <property type="entry name" value="AAA+_ATPase"/>
</dbReference>
<organism evidence="7 8">
    <name type="scientific">Anatilimnocola aggregata</name>
    <dbReference type="NCBI Taxonomy" id="2528021"/>
    <lineage>
        <taxon>Bacteria</taxon>
        <taxon>Pseudomonadati</taxon>
        <taxon>Planctomycetota</taxon>
        <taxon>Planctomycetia</taxon>
        <taxon>Pirellulales</taxon>
        <taxon>Pirellulaceae</taxon>
        <taxon>Anatilimnocola</taxon>
    </lineage>
</organism>
<dbReference type="InterPro" id="IPR050611">
    <property type="entry name" value="ABCF"/>
</dbReference>
<feature type="domain" description="ABC transporter" evidence="6">
    <location>
        <begin position="5"/>
        <end position="216"/>
    </location>
</feature>
<dbReference type="CDD" id="cd03221">
    <property type="entry name" value="ABCF_EF-3"/>
    <property type="match status" value="2"/>
</dbReference>
<dbReference type="GO" id="GO:0016887">
    <property type="term" value="F:ATP hydrolysis activity"/>
    <property type="evidence" value="ECO:0007669"/>
    <property type="project" value="InterPro"/>
</dbReference>
<reference evidence="7 8" key="1">
    <citation type="submission" date="2019-02" db="EMBL/GenBank/DDBJ databases">
        <title>Deep-cultivation of Planctomycetes and their phenomic and genomic characterization uncovers novel biology.</title>
        <authorList>
            <person name="Wiegand S."/>
            <person name="Jogler M."/>
            <person name="Boedeker C."/>
            <person name="Pinto D."/>
            <person name="Vollmers J."/>
            <person name="Rivas-Marin E."/>
            <person name="Kohn T."/>
            <person name="Peeters S.H."/>
            <person name="Heuer A."/>
            <person name="Rast P."/>
            <person name="Oberbeckmann S."/>
            <person name="Bunk B."/>
            <person name="Jeske O."/>
            <person name="Meyerdierks A."/>
            <person name="Storesund J.E."/>
            <person name="Kallscheuer N."/>
            <person name="Luecker S."/>
            <person name="Lage O.M."/>
            <person name="Pohl T."/>
            <person name="Merkel B.J."/>
            <person name="Hornburger P."/>
            <person name="Mueller R.-W."/>
            <person name="Bruemmer F."/>
            <person name="Labrenz M."/>
            <person name="Spormann A.M."/>
            <person name="Op den Camp H."/>
            <person name="Overmann J."/>
            <person name="Amann R."/>
            <person name="Jetten M.S.M."/>
            <person name="Mascher T."/>
            <person name="Medema M.H."/>
            <person name="Devos D.P."/>
            <person name="Kaster A.-K."/>
            <person name="Ovreas L."/>
            <person name="Rohde M."/>
            <person name="Galperin M.Y."/>
            <person name="Jogler C."/>
        </authorList>
    </citation>
    <scope>NUCLEOTIDE SEQUENCE [LARGE SCALE GENOMIC DNA]</scope>
    <source>
        <strain evidence="7 8">ETA_A8</strain>
    </source>
</reference>
<evidence type="ECO:0000256" key="5">
    <source>
        <dbReference type="SAM" id="MobiDB-lite"/>
    </source>
</evidence>
<dbReference type="OrthoDB" id="9760950at2"/>
<evidence type="ECO:0000256" key="1">
    <source>
        <dbReference type="ARBA" id="ARBA00022737"/>
    </source>
</evidence>
<evidence type="ECO:0000256" key="4">
    <source>
        <dbReference type="SAM" id="Coils"/>
    </source>
</evidence>
<dbReference type="Proteomes" id="UP000315017">
    <property type="component" value="Chromosome"/>
</dbReference>
<keyword evidence="3 7" id="KW-0067">ATP-binding</keyword>
<feature type="region of interest" description="Disordered" evidence="5">
    <location>
        <begin position="510"/>
        <end position="530"/>
    </location>
</feature>
<dbReference type="SMART" id="SM00382">
    <property type="entry name" value="AAA"/>
    <property type="match status" value="2"/>
</dbReference>
<dbReference type="PANTHER" id="PTHR19211">
    <property type="entry name" value="ATP-BINDING TRANSPORT PROTEIN-RELATED"/>
    <property type="match status" value="1"/>
</dbReference>
<dbReference type="PROSITE" id="PS00211">
    <property type="entry name" value="ABC_TRANSPORTER_1"/>
    <property type="match status" value="2"/>
</dbReference>
<protein>
    <submittedName>
        <fullName evidence="7">Putative ABC transporter ATP-binding protein YheS</fullName>
    </submittedName>
</protein>
<dbReference type="RefSeq" id="WP_145087186.1">
    <property type="nucleotide sequence ID" value="NZ_CP036274.1"/>
</dbReference>
<dbReference type="InterPro" id="IPR017871">
    <property type="entry name" value="ABC_transporter-like_CS"/>
</dbReference>
<dbReference type="InterPro" id="IPR032781">
    <property type="entry name" value="ABC_tran_Xtn"/>
</dbReference>
<sequence length="603" mass="66991">MAVLLQIRNAFKSYGDQVLLDGAEATITDDEKVGFVGRNGAGKSTLLRVILGEEELDRGEVIRHPRLRIGYLRQHDPFEPNESALQFLMRDSGQPDWKCGEVAGQFELKGSYLEGPVAKLSGGWQTRVKLAALLLHEPNLLLLDEPTNFLDLRTQILLEHFLRDFREACLIVSHDRAFLKATCGHTLDLARGKLTVYPGKIDDFLAYQAEKLEHDKRTNVSVLAKRKQLEEFIAKNKARASTATRAKSKSKQLEKLEVTEIASDEPTANIRAPIVEPKKGPAVRCRGLSIGYPDRVIAKDIDVEIEHGSRAAIVGDNGQGKTTFLRSLVDSLEPLAGEVKWGHNCQVGIYAQHVYTSLNEKQTVLDYLEYNAASGTKTQQILDVAGALLFRGEAVKKKVSVLSGGERARLCMAGLLLSQYNILILDEPGNHLDVDTVEALAQALIDYKGTVIFTSHDRHFMSRVATCIIEVRDGHVVNYRGDYEAYLYYVNKEIEAGEREAKAAKSLASGSTAAAPKSAEKAKAVPAVPKRNEREIRKEMTILERAIAKLDGEKKETNAKLQVSTDPKEALRLHNEVTALTMQLADTELRWFELQTQLEDVLS</sequence>